<organism evidence="2 3">
    <name type="scientific">Zasmidium cellare ATCC 36951</name>
    <dbReference type="NCBI Taxonomy" id="1080233"/>
    <lineage>
        <taxon>Eukaryota</taxon>
        <taxon>Fungi</taxon>
        <taxon>Dikarya</taxon>
        <taxon>Ascomycota</taxon>
        <taxon>Pezizomycotina</taxon>
        <taxon>Dothideomycetes</taxon>
        <taxon>Dothideomycetidae</taxon>
        <taxon>Mycosphaerellales</taxon>
        <taxon>Mycosphaerellaceae</taxon>
        <taxon>Zasmidium</taxon>
    </lineage>
</organism>
<reference evidence="2" key="1">
    <citation type="journal article" date="2020" name="Stud. Mycol.">
        <title>101 Dothideomycetes genomes: a test case for predicting lifestyles and emergence of pathogens.</title>
        <authorList>
            <person name="Haridas S."/>
            <person name="Albert R."/>
            <person name="Binder M."/>
            <person name="Bloem J."/>
            <person name="Labutti K."/>
            <person name="Salamov A."/>
            <person name="Andreopoulos B."/>
            <person name="Baker S."/>
            <person name="Barry K."/>
            <person name="Bills G."/>
            <person name="Bluhm B."/>
            <person name="Cannon C."/>
            <person name="Castanera R."/>
            <person name="Culley D."/>
            <person name="Daum C."/>
            <person name="Ezra D."/>
            <person name="Gonzalez J."/>
            <person name="Henrissat B."/>
            <person name="Kuo A."/>
            <person name="Liang C."/>
            <person name="Lipzen A."/>
            <person name="Lutzoni F."/>
            <person name="Magnuson J."/>
            <person name="Mondo S."/>
            <person name="Nolan M."/>
            <person name="Ohm R."/>
            <person name="Pangilinan J."/>
            <person name="Park H.-J."/>
            <person name="Ramirez L."/>
            <person name="Alfaro M."/>
            <person name="Sun H."/>
            <person name="Tritt A."/>
            <person name="Yoshinaga Y."/>
            <person name="Zwiers L.-H."/>
            <person name="Turgeon B."/>
            <person name="Goodwin S."/>
            <person name="Spatafora J."/>
            <person name="Crous P."/>
            <person name="Grigoriev I."/>
        </authorList>
    </citation>
    <scope>NUCLEOTIDE SEQUENCE</scope>
    <source>
        <strain evidence="2">ATCC 36951</strain>
    </source>
</reference>
<dbReference type="OrthoDB" id="3910509at2759"/>
<dbReference type="AlphaFoldDB" id="A0A6A6C4B9"/>
<keyword evidence="3" id="KW-1185">Reference proteome</keyword>
<sequence>MPPTRHNPHDPFVTTSTASNTGLRTQASQQSLRSTASAASTSNSRTRQPQRDQLFAPSLSRRPTSRTRVEDEVLADSSSEQERRSRRLRPQHKSRQQQVEEQEIVKRDAQGNYLLGGSELGVAGGVPAVKPLVQEDEDEVRMEELNAYYSALAKKYFTSGAAMTTTRRIDEDYERDRPDMMYCLKAEVIQKLESEKWLYEHVDRFQSAFERTPREMQHCRMTTMYSFRTTPASNSDPRTAYMSHSHQPIASKRQKAGTFMRHSHVSRCSGFWDDSTVPETLSSNERKSQLLLVVTPFLFPTIKSKYTKSSWLSARISLVMDRGGRGFSSQQGCTLSTRPQSRLGFMTSKSYRDGWHAVPGGRCPLACNLGAGKEAGARVCEGLGFCDEVGTPWSAMLPNDISSCTQAAEALCCNPTSKRSLCRRDKMLLMLTHKKPAPHSVSLGCGDMRAWEMTRLRGQRGRRKQMPEPASTQQKAGPHGATHTLASVLTGKRERKRLRSWAGGGFIFVSVASPSSKPWRGQQQHEL</sequence>
<proteinExistence type="predicted"/>
<dbReference type="GeneID" id="54567552"/>
<feature type="compositionally biased region" description="Basic residues" evidence="1">
    <location>
        <begin position="84"/>
        <end position="95"/>
    </location>
</feature>
<accession>A0A6A6C4B9</accession>
<feature type="region of interest" description="Disordered" evidence="1">
    <location>
        <begin position="1"/>
        <end position="102"/>
    </location>
</feature>
<dbReference type="EMBL" id="ML993624">
    <property type="protein sequence ID" value="KAF2160702.1"/>
    <property type="molecule type" value="Genomic_DNA"/>
</dbReference>
<dbReference type="RefSeq" id="XP_033661591.1">
    <property type="nucleotide sequence ID" value="XM_033814280.1"/>
</dbReference>
<feature type="compositionally biased region" description="Low complexity" evidence="1">
    <location>
        <begin position="24"/>
        <end position="47"/>
    </location>
</feature>
<evidence type="ECO:0000313" key="2">
    <source>
        <dbReference type="EMBL" id="KAF2160702.1"/>
    </source>
</evidence>
<dbReference type="Proteomes" id="UP000799537">
    <property type="component" value="Unassembled WGS sequence"/>
</dbReference>
<feature type="compositionally biased region" description="Polar residues" evidence="1">
    <location>
        <begin position="13"/>
        <end position="23"/>
    </location>
</feature>
<gene>
    <name evidence="2" type="ORF">M409DRAFT_59734</name>
</gene>
<evidence type="ECO:0000256" key="1">
    <source>
        <dbReference type="SAM" id="MobiDB-lite"/>
    </source>
</evidence>
<name>A0A6A6C4B9_ZASCE</name>
<feature type="region of interest" description="Disordered" evidence="1">
    <location>
        <begin position="458"/>
        <end position="483"/>
    </location>
</feature>
<evidence type="ECO:0000313" key="3">
    <source>
        <dbReference type="Proteomes" id="UP000799537"/>
    </source>
</evidence>
<protein>
    <submittedName>
        <fullName evidence="2">Uncharacterized protein</fullName>
    </submittedName>
</protein>